<evidence type="ECO:0008006" key="3">
    <source>
        <dbReference type="Google" id="ProtNLM"/>
    </source>
</evidence>
<dbReference type="EMBL" id="CP012700">
    <property type="protein sequence ID" value="ALH80972.1"/>
    <property type="molecule type" value="Genomic_DNA"/>
</dbReference>
<protein>
    <recommendedName>
        <fullName evidence="3">RiboL-PSP-HEPN domain-containing protein</fullName>
    </recommendedName>
</protein>
<dbReference type="PATRIC" id="fig|33050.5.peg.2381"/>
<organism evidence="1 2">
    <name type="scientific">Sphingopyxis macrogoltabida</name>
    <name type="common">Sphingomonas macrogoltabidus</name>
    <dbReference type="NCBI Taxonomy" id="33050"/>
    <lineage>
        <taxon>Bacteria</taxon>
        <taxon>Pseudomonadati</taxon>
        <taxon>Pseudomonadota</taxon>
        <taxon>Alphaproteobacteria</taxon>
        <taxon>Sphingomonadales</taxon>
        <taxon>Sphingomonadaceae</taxon>
        <taxon>Sphingopyxis</taxon>
    </lineage>
</organism>
<sequence length="113" mass="13056">MKTSWDEIARALEDNLGWHPREEDSLTRLTKFSSAVDLKAILEEFSDLDLPEEFELLNNRASKAIYKLRNSIVHYRPAQHKIEMDTINWEKICRAMVGIVVDVYEAVFSGKSA</sequence>
<name>A0A0N9UZE9_SPHMC</name>
<dbReference type="AlphaFoldDB" id="A0A0N9UZE9"/>
<gene>
    <name evidence="1" type="ORF">AN936_11510</name>
</gene>
<dbReference type="Proteomes" id="UP000058074">
    <property type="component" value="Chromosome"/>
</dbReference>
<evidence type="ECO:0000313" key="1">
    <source>
        <dbReference type="EMBL" id="ALH80972.1"/>
    </source>
</evidence>
<evidence type="ECO:0000313" key="2">
    <source>
        <dbReference type="Proteomes" id="UP000058074"/>
    </source>
</evidence>
<reference evidence="1 2" key="1">
    <citation type="journal article" date="2015" name="Genome Announc.">
        <title>Complete Genome Sequence of Polypropylene Glycol- and Polyethylene Glycol-Degrading Sphingopyxis macrogoltabida Strain EY-1.</title>
        <authorList>
            <person name="Ohtsubo Y."/>
            <person name="Nagata Y."/>
            <person name="Numata M."/>
            <person name="Tsuchikane K."/>
            <person name="Hosoyama A."/>
            <person name="Yamazoe A."/>
            <person name="Tsuda M."/>
            <person name="Fujita N."/>
            <person name="Kawai F."/>
        </authorList>
    </citation>
    <scope>NUCLEOTIDE SEQUENCE [LARGE SCALE GENOMIC DNA]</scope>
    <source>
        <strain evidence="1 2">EY-1</strain>
    </source>
</reference>
<accession>A0A0N9UZE9</accession>
<dbReference type="KEGG" id="smag:AN936_11510"/>
<proteinExistence type="predicted"/>